<feature type="region of interest" description="Disordered" evidence="1">
    <location>
        <begin position="1"/>
        <end position="43"/>
    </location>
</feature>
<feature type="region of interest" description="Disordered" evidence="1">
    <location>
        <begin position="711"/>
        <end position="780"/>
    </location>
</feature>
<dbReference type="GO" id="GO:1990072">
    <property type="term" value="C:TRAPPIII protein complex"/>
    <property type="evidence" value="ECO:0007669"/>
    <property type="project" value="TreeGrafter"/>
</dbReference>
<name>A0A1Y2DK74_9PEZI</name>
<dbReference type="Proteomes" id="UP000193689">
    <property type="component" value="Unassembled WGS sequence"/>
</dbReference>
<keyword evidence="3" id="KW-1185">Reference proteome</keyword>
<dbReference type="InParanoid" id="A0A1Y2DK74"/>
<organism evidence="2 3">
    <name type="scientific">Pseudomassariella vexata</name>
    <dbReference type="NCBI Taxonomy" id="1141098"/>
    <lineage>
        <taxon>Eukaryota</taxon>
        <taxon>Fungi</taxon>
        <taxon>Dikarya</taxon>
        <taxon>Ascomycota</taxon>
        <taxon>Pezizomycotina</taxon>
        <taxon>Sordariomycetes</taxon>
        <taxon>Xylariomycetidae</taxon>
        <taxon>Amphisphaeriales</taxon>
        <taxon>Pseudomassariaceae</taxon>
        <taxon>Pseudomassariella</taxon>
    </lineage>
</organism>
<feature type="compositionally biased region" description="Polar residues" evidence="1">
    <location>
        <begin position="59"/>
        <end position="73"/>
    </location>
</feature>
<dbReference type="Pfam" id="PF12739">
    <property type="entry name" value="TRAPPC-Trs85"/>
    <property type="match status" value="1"/>
</dbReference>
<evidence type="ECO:0000313" key="3">
    <source>
        <dbReference type="Proteomes" id="UP000193689"/>
    </source>
</evidence>
<dbReference type="InterPro" id="IPR024420">
    <property type="entry name" value="TRAPP_III_complex_Trs85"/>
</dbReference>
<dbReference type="FunCoup" id="A0A1Y2DK74">
    <property type="interactions" value="35"/>
</dbReference>
<dbReference type="OrthoDB" id="203724at2759"/>
<dbReference type="PANTHER" id="PTHR12975:SF6">
    <property type="entry name" value="TRAFFICKING PROTEIN PARTICLE COMPLEX SUBUNIT 8"/>
    <property type="match status" value="1"/>
</dbReference>
<evidence type="ECO:0000313" key="2">
    <source>
        <dbReference type="EMBL" id="ORY59633.1"/>
    </source>
</evidence>
<dbReference type="GeneID" id="63774934"/>
<dbReference type="PANTHER" id="PTHR12975">
    <property type="entry name" value="TRANSPORT PROTEIN TRAPP"/>
    <property type="match status" value="1"/>
</dbReference>
<dbReference type="RefSeq" id="XP_040712207.1">
    <property type="nucleotide sequence ID" value="XM_040858722.1"/>
</dbReference>
<feature type="region of interest" description="Disordered" evidence="1">
    <location>
        <begin position="58"/>
        <end position="77"/>
    </location>
</feature>
<feature type="region of interest" description="Disordered" evidence="1">
    <location>
        <begin position="183"/>
        <end position="217"/>
    </location>
</feature>
<dbReference type="EMBL" id="MCFJ01000013">
    <property type="protein sequence ID" value="ORY59633.1"/>
    <property type="molecule type" value="Genomic_DNA"/>
</dbReference>
<proteinExistence type="predicted"/>
<gene>
    <name evidence="2" type="ORF">BCR38DRAFT_412632</name>
</gene>
<feature type="compositionally biased region" description="Polar residues" evidence="1">
    <location>
        <begin position="192"/>
        <end position="205"/>
    </location>
</feature>
<feature type="compositionally biased region" description="Acidic residues" evidence="1">
    <location>
        <begin position="711"/>
        <end position="733"/>
    </location>
</feature>
<dbReference type="AlphaFoldDB" id="A0A1Y2DK74"/>
<feature type="compositionally biased region" description="Basic and acidic residues" evidence="1">
    <location>
        <begin position="771"/>
        <end position="780"/>
    </location>
</feature>
<evidence type="ECO:0000256" key="1">
    <source>
        <dbReference type="SAM" id="MobiDB-lite"/>
    </source>
</evidence>
<feature type="compositionally biased region" description="Polar residues" evidence="1">
    <location>
        <begin position="23"/>
        <end position="35"/>
    </location>
</feature>
<accession>A0A1Y2DK74</accession>
<sequence>MQSFDHDAPTEPLPAPPMAASNMKIQKNRMSSPSGGTPLAHSEATLPYRRSHPSAASLYASTFSPPGSRSQSPIARPGSRIASGSVFGANSNNALALVEGAGDVPGDPLNLVLRAFVPHIAVYSSDDTEVLLKDKGFELGLWELLRPFGERVQGKVIVRDSNGSSRTYEDYSVHFVRFGENVENPEPATGGIKTTPQPAHANGTSEKGDAARGASKRGGNLADVEAVVDRHLTYAEESFFGTTADGLSPQQGPGVDTPSPYYALYLRRLLSGLPITPHETFAHPVACIIAISSRCLAPIETLRRLYNESSTGDKRLPNWVDSEYLRYYVLVHDEEQDDITKSMSLFEQMKRNLGLHCHLLRIRGTQSAATDDDSIPLPRSEWMSASEELASIRRSESQEAFEDPTRYIFETDATAIRTFIREMVTQSIIPTMERHVSVWNDQVASRRRGLSGRFLGLTRKWGFGSTTKSSGTALSSGGNYDSLGFYRADTPEAIMRKLADYAFMLRDWKLAYSTYDLLRSDFNNDKAWRYHAATNEMAAISLLIMPQNISSKTRMETLDAMFEAAFYSYITRCTAPYGALRCLAIGLELLRLRGGSSIDDAARWGIRLLESKVMGPVGDALIKERVAVCYASKTGMGSQCWGSRRRKSAMWSILGAETWLTQQKYIQAQRCLNEARNMYSELPAEHGIDSFSHAGAFILGIGTQLNHQLDAADDGTDRSEDDSESEVDEESEELTTRGRRISIAGLPGATTANLEAAPLRSQVSGEGEEIDPGRPKDDFG</sequence>
<dbReference type="STRING" id="1141098.A0A1Y2DK74"/>
<reference evidence="2 3" key="1">
    <citation type="submission" date="2016-07" db="EMBL/GenBank/DDBJ databases">
        <title>Pervasive Adenine N6-methylation of Active Genes in Fungi.</title>
        <authorList>
            <consortium name="DOE Joint Genome Institute"/>
            <person name="Mondo S.J."/>
            <person name="Dannebaum R.O."/>
            <person name="Kuo R.C."/>
            <person name="Labutti K."/>
            <person name="Haridas S."/>
            <person name="Kuo A."/>
            <person name="Salamov A."/>
            <person name="Ahrendt S.R."/>
            <person name="Lipzen A."/>
            <person name="Sullivan W."/>
            <person name="Andreopoulos W.B."/>
            <person name="Clum A."/>
            <person name="Lindquist E."/>
            <person name="Daum C."/>
            <person name="Ramamoorthy G.K."/>
            <person name="Gryganskyi A."/>
            <person name="Culley D."/>
            <person name="Magnuson J.K."/>
            <person name="James T.Y."/>
            <person name="O'Malley M.A."/>
            <person name="Stajich J.E."/>
            <person name="Spatafora J.W."/>
            <person name="Visel A."/>
            <person name="Grigoriev I.V."/>
        </authorList>
    </citation>
    <scope>NUCLEOTIDE SEQUENCE [LARGE SCALE GENOMIC DNA]</scope>
    <source>
        <strain evidence="2 3">CBS 129021</strain>
    </source>
</reference>
<comment type="caution">
    <text evidence="2">The sequence shown here is derived from an EMBL/GenBank/DDBJ whole genome shotgun (WGS) entry which is preliminary data.</text>
</comment>
<protein>
    <submittedName>
        <fullName evidence="2">ER-golgi trafficking TRAPP I complex 85 kDa subunit-domain-containing protein</fullName>
    </submittedName>
</protein>